<evidence type="ECO:0000313" key="3">
    <source>
        <dbReference type="Proteomes" id="UP000826195"/>
    </source>
</evidence>
<accession>A0AAV7I918</accession>
<dbReference type="Proteomes" id="UP000826195">
    <property type="component" value="Unassembled WGS sequence"/>
</dbReference>
<name>A0AAV7I918_COTGL</name>
<dbReference type="EMBL" id="JAHXZJ010002237">
    <property type="protein sequence ID" value="KAH0546707.1"/>
    <property type="molecule type" value="Genomic_DNA"/>
</dbReference>
<feature type="domain" description="DUF8207" evidence="1">
    <location>
        <begin position="6"/>
        <end position="81"/>
    </location>
</feature>
<evidence type="ECO:0000313" key="2">
    <source>
        <dbReference type="EMBL" id="KAH0546707.1"/>
    </source>
</evidence>
<organism evidence="2 3">
    <name type="scientific">Cotesia glomerata</name>
    <name type="common">Lepidopteran parasitic wasp</name>
    <name type="synonym">Apanteles glomeratus</name>
    <dbReference type="NCBI Taxonomy" id="32391"/>
    <lineage>
        <taxon>Eukaryota</taxon>
        <taxon>Metazoa</taxon>
        <taxon>Ecdysozoa</taxon>
        <taxon>Arthropoda</taxon>
        <taxon>Hexapoda</taxon>
        <taxon>Insecta</taxon>
        <taxon>Pterygota</taxon>
        <taxon>Neoptera</taxon>
        <taxon>Endopterygota</taxon>
        <taxon>Hymenoptera</taxon>
        <taxon>Apocrita</taxon>
        <taxon>Ichneumonoidea</taxon>
        <taxon>Braconidae</taxon>
        <taxon>Microgastrinae</taxon>
        <taxon>Cotesia</taxon>
    </lineage>
</organism>
<gene>
    <name evidence="2" type="ORF">KQX54_014019</name>
</gene>
<keyword evidence="3" id="KW-1185">Reference proteome</keyword>
<evidence type="ECO:0000259" key="1">
    <source>
        <dbReference type="Pfam" id="PF26634"/>
    </source>
</evidence>
<comment type="caution">
    <text evidence="2">The sequence shown here is derived from an EMBL/GenBank/DDBJ whole genome shotgun (WGS) entry which is preliminary data.</text>
</comment>
<proteinExistence type="predicted"/>
<dbReference type="InterPro" id="IPR058520">
    <property type="entry name" value="DUF8207"/>
</dbReference>
<sequence length="117" mass="13161">MESVNIDYGIRRRGQQLFMGNSGVQFYENNTLIVKNKSIQLTPRLIEFIFKSDPLERLMNESDLKVYKDLVRTSHKTNASQYSKGIPGTPGVGFKLISDGQFELDGKRSCNGTKAIA</sequence>
<reference evidence="2 3" key="1">
    <citation type="journal article" date="2021" name="J. Hered.">
        <title>A chromosome-level genome assembly of the parasitoid wasp, Cotesia glomerata (Hymenoptera: Braconidae).</title>
        <authorList>
            <person name="Pinto B.J."/>
            <person name="Weis J.J."/>
            <person name="Gamble T."/>
            <person name="Ode P.J."/>
            <person name="Paul R."/>
            <person name="Zaspel J.M."/>
        </authorList>
    </citation>
    <scope>NUCLEOTIDE SEQUENCE [LARGE SCALE GENOMIC DNA]</scope>
    <source>
        <strain evidence="2">CgM1</strain>
    </source>
</reference>
<dbReference type="AlphaFoldDB" id="A0AAV7I918"/>
<protein>
    <recommendedName>
        <fullName evidence="1">DUF8207 domain-containing protein</fullName>
    </recommendedName>
</protein>
<dbReference type="Pfam" id="PF26634">
    <property type="entry name" value="DUF8207"/>
    <property type="match status" value="1"/>
</dbReference>